<dbReference type="AlphaFoldDB" id="A0AAV8QVC5"/>
<keyword evidence="3" id="KW-1185">Reference proteome</keyword>
<name>A0AAV8QVC5_ENSVE</name>
<feature type="compositionally biased region" description="Basic and acidic residues" evidence="1">
    <location>
        <begin position="37"/>
        <end position="48"/>
    </location>
</feature>
<evidence type="ECO:0000313" key="3">
    <source>
        <dbReference type="Proteomes" id="UP001222027"/>
    </source>
</evidence>
<proteinExistence type="predicted"/>
<comment type="caution">
    <text evidence="2">The sequence shown here is derived from an EMBL/GenBank/DDBJ whole genome shotgun (WGS) entry which is preliminary data.</text>
</comment>
<evidence type="ECO:0000313" key="2">
    <source>
        <dbReference type="EMBL" id="KAJ8484108.1"/>
    </source>
</evidence>
<sequence length="115" mass="11516">MQHGELPLAAKEDVEVAPTPPSPSLSSPPQLLPSSSREGRGGGPRAEDGQSLGGASGGPRSPGKTTRTLCRESSPPLSPPPAQPARQLSRARLSSTCLAPPEAVAGPSEPTAGHG</sequence>
<evidence type="ECO:0000256" key="1">
    <source>
        <dbReference type="SAM" id="MobiDB-lite"/>
    </source>
</evidence>
<dbReference type="EMBL" id="JAQQAF010000005">
    <property type="protein sequence ID" value="KAJ8484108.1"/>
    <property type="molecule type" value="Genomic_DNA"/>
</dbReference>
<feature type="region of interest" description="Disordered" evidence="1">
    <location>
        <begin position="1"/>
        <end position="115"/>
    </location>
</feature>
<reference evidence="2 3" key="1">
    <citation type="submission" date="2022-12" db="EMBL/GenBank/DDBJ databases">
        <title>Chromosome-scale assembly of the Ensete ventricosum genome.</title>
        <authorList>
            <person name="Dussert Y."/>
            <person name="Stocks J."/>
            <person name="Wendawek A."/>
            <person name="Woldeyes F."/>
            <person name="Nichols R.A."/>
            <person name="Borrell J.S."/>
        </authorList>
    </citation>
    <scope>NUCLEOTIDE SEQUENCE [LARGE SCALE GENOMIC DNA]</scope>
    <source>
        <strain evidence="3">cv. Maze</strain>
        <tissue evidence="2">Seeds</tissue>
    </source>
</reference>
<feature type="compositionally biased region" description="Low complexity" evidence="1">
    <location>
        <begin position="84"/>
        <end position="93"/>
    </location>
</feature>
<feature type="compositionally biased region" description="Low complexity" evidence="1">
    <location>
        <begin position="24"/>
        <end position="36"/>
    </location>
</feature>
<accession>A0AAV8QVC5</accession>
<organism evidence="2 3">
    <name type="scientific">Ensete ventricosum</name>
    <name type="common">Abyssinian banana</name>
    <name type="synonym">Musa ensete</name>
    <dbReference type="NCBI Taxonomy" id="4639"/>
    <lineage>
        <taxon>Eukaryota</taxon>
        <taxon>Viridiplantae</taxon>
        <taxon>Streptophyta</taxon>
        <taxon>Embryophyta</taxon>
        <taxon>Tracheophyta</taxon>
        <taxon>Spermatophyta</taxon>
        <taxon>Magnoliopsida</taxon>
        <taxon>Liliopsida</taxon>
        <taxon>Zingiberales</taxon>
        <taxon>Musaceae</taxon>
        <taxon>Ensete</taxon>
    </lineage>
</organism>
<dbReference type="Proteomes" id="UP001222027">
    <property type="component" value="Unassembled WGS sequence"/>
</dbReference>
<gene>
    <name evidence="2" type="ORF">OPV22_016593</name>
</gene>
<protein>
    <submittedName>
        <fullName evidence="2">Uncharacterized protein</fullName>
    </submittedName>
</protein>